<dbReference type="SUPFAM" id="SSF56176">
    <property type="entry name" value="FAD-binding/transporter-associated domain-like"/>
    <property type="match status" value="1"/>
</dbReference>
<dbReference type="Gene3D" id="3.30.43.10">
    <property type="entry name" value="Uridine Diphospho-n-acetylenolpyruvylglucosamine Reductase, domain 2"/>
    <property type="match status" value="1"/>
</dbReference>
<dbReference type="Pfam" id="PF08031">
    <property type="entry name" value="BBE"/>
    <property type="match status" value="1"/>
</dbReference>
<dbReference type="OrthoDB" id="5169292at2"/>
<reference evidence="7 8" key="1">
    <citation type="submission" date="2019-05" db="EMBL/GenBank/DDBJ databases">
        <title>Draft genome sequence of Nonomuraea zeae DSM 100528.</title>
        <authorList>
            <person name="Saricaoglu S."/>
            <person name="Isik K."/>
        </authorList>
    </citation>
    <scope>NUCLEOTIDE SEQUENCE [LARGE SCALE GENOMIC DNA]</scope>
    <source>
        <strain evidence="7 8">DSM 100528</strain>
    </source>
</reference>
<comment type="similarity">
    <text evidence="2">Belongs to the oxygen-dependent FAD-linked oxidoreductase family.</text>
</comment>
<dbReference type="RefSeq" id="WP_138693890.1">
    <property type="nucleotide sequence ID" value="NZ_JBHSAZ010000089.1"/>
</dbReference>
<dbReference type="GO" id="GO:0071949">
    <property type="term" value="F:FAD binding"/>
    <property type="evidence" value="ECO:0007669"/>
    <property type="project" value="InterPro"/>
</dbReference>
<name>A0A5S4G850_9ACTN</name>
<dbReference type="GO" id="GO:0016491">
    <property type="term" value="F:oxidoreductase activity"/>
    <property type="evidence" value="ECO:0007669"/>
    <property type="project" value="UniProtKB-KW"/>
</dbReference>
<evidence type="ECO:0000256" key="3">
    <source>
        <dbReference type="ARBA" id="ARBA00022630"/>
    </source>
</evidence>
<proteinExistence type="inferred from homology"/>
<dbReference type="InterPro" id="IPR016169">
    <property type="entry name" value="FAD-bd_PCMH_sub2"/>
</dbReference>
<dbReference type="PROSITE" id="PS51387">
    <property type="entry name" value="FAD_PCMH"/>
    <property type="match status" value="1"/>
</dbReference>
<dbReference type="InterPro" id="IPR036318">
    <property type="entry name" value="FAD-bd_PCMH-like_sf"/>
</dbReference>
<protein>
    <submittedName>
        <fullName evidence="7">FAD-binding oxidoreductase</fullName>
    </submittedName>
</protein>
<evidence type="ECO:0000259" key="6">
    <source>
        <dbReference type="PROSITE" id="PS51387"/>
    </source>
</evidence>
<dbReference type="Proteomes" id="UP000306628">
    <property type="component" value="Unassembled WGS sequence"/>
</dbReference>
<dbReference type="AlphaFoldDB" id="A0A5S4G850"/>
<comment type="cofactor">
    <cofactor evidence="1">
        <name>FAD</name>
        <dbReference type="ChEBI" id="CHEBI:57692"/>
    </cofactor>
</comment>
<evidence type="ECO:0000313" key="8">
    <source>
        <dbReference type="Proteomes" id="UP000306628"/>
    </source>
</evidence>
<dbReference type="InterPro" id="IPR012951">
    <property type="entry name" value="BBE"/>
</dbReference>
<evidence type="ECO:0000256" key="4">
    <source>
        <dbReference type="ARBA" id="ARBA00022827"/>
    </source>
</evidence>
<keyword evidence="8" id="KW-1185">Reference proteome</keyword>
<dbReference type="InterPro" id="IPR016167">
    <property type="entry name" value="FAD-bd_PCMH_sub1"/>
</dbReference>
<dbReference type="Pfam" id="PF01565">
    <property type="entry name" value="FAD_binding_4"/>
    <property type="match status" value="1"/>
</dbReference>
<accession>A0A5S4G850</accession>
<keyword evidence="4" id="KW-0274">FAD</keyword>
<comment type="caution">
    <text evidence="7">The sequence shown here is derived from an EMBL/GenBank/DDBJ whole genome shotgun (WGS) entry which is preliminary data.</text>
</comment>
<dbReference type="PROSITE" id="PS00862">
    <property type="entry name" value="OX2_COVAL_FAD"/>
    <property type="match status" value="1"/>
</dbReference>
<gene>
    <name evidence="7" type="ORF">ETD85_33855</name>
</gene>
<organism evidence="7 8">
    <name type="scientific">Nonomuraea zeae</name>
    <dbReference type="NCBI Taxonomy" id="1642303"/>
    <lineage>
        <taxon>Bacteria</taxon>
        <taxon>Bacillati</taxon>
        <taxon>Actinomycetota</taxon>
        <taxon>Actinomycetes</taxon>
        <taxon>Streptosporangiales</taxon>
        <taxon>Streptosporangiaceae</taxon>
        <taxon>Nonomuraea</taxon>
    </lineage>
</organism>
<evidence type="ECO:0000256" key="1">
    <source>
        <dbReference type="ARBA" id="ARBA00001974"/>
    </source>
</evidence>
<evidence type="ECO:0000313" key="7">
    <source>
        <dbReference type="EMBL" id="TMR29032.1"/>
    </source>
</evidence>
<sequence length="471" mass="49709">MTRFNTSTVSAAEIEALTRQITGPVLAPGDDRYDAERAGFQTARRHRPDLVVGATGPADVRAAVTYAGSRGLAVAVQATGHASAAVAAEGGVLITTSRMSAVRMDAETRTAWVAAGTRWDQVIREAQPAGLAPLSGSAPHLGAVSYTLGGGLALLSRGYGYAADHVRRLEVVTADGRLRHVAHDSEPDLFWALRGGRDNFGVVTAMEIELFPVTTLYGGALVFPAGKAAEVFGAYLRWAATMPETMNSSVALISLPDVPAIPEPLRGRHTVHVRIACATGDPETGERLVAPLRAIGAISDTVGELAYAEAGSIYNDPVVPGAFEADTAMLGELDAAAVRAVLDLAGPHEPVPHIVELRHLGGRLAHPPAVDNAVGNRDARYLFNVVSRLERADLAEIRPAHARVIEAVAPWSTGGRFLNFMNGANGAARVPSAYDAAAYRRLTGIKAIYDPENIFRSNHNIPPVEGRTGSR</sequence>
<dbReference type="Gene3D" id="3.30.465.10">
    <property type="match status" value="1"/>
</dbReference>
<dbReference type="Gene3D" id="3.40.462.20">
    <property type="match status" value="1"/>
</dbReference>
<feature type="domain" description="FAD-binding PCMH-type" evidence="6">
    <location>
        <begin position="44"/>
        <end position="213"/>
    </location>
</feature>
<dbReference type="PANTHER" id="PTHR42973">
    <property type="entry name" value="BINDING OXIDOREDUCTASE, PUTATIVE (AFU_ORTHOLOGUE AFUA_1G17690)-RELATED"/>
    <property type="match status" value="1"/>
</dbReference>
<dbReference type="EMBL" id="VCKX01000129">
    <property type="protein sequence ID" value="TMR29032.1"/>
    <property type="molecule type" value="Genomic_DNA"/>
</dbReference>
<dbReference type="InterPro" id="IPR050416">
    <property type="entry name" value="FAD-linked_Oxidoreductase"/>
</dbReference>
<dbReference type="InterPro" id="IPR006094">
    <property type="entry name" value="Oxid_FAD_bind_N"/>
</dbReference>
<dbReference type="PANTHER" id="PTHR42973:SF39">
    <property type="entry name" value="FAD-BINDING PCMH-TYPE DOMAIN-CONTAINING PROTEIN"/>
    <property type="match status" value="1"/>
</dbReference>
<dbReference type="InterPro" id="IPR016166">
    <property type="entry name" value="FAD-bd_PCMH"/>
</dbReference>
<keyword evidence="3" id="KW-0285">Flavoprotein</keyword>
<evidence type="ECO:0000256" key="5">
    <source>
        <dbReference type="ARBA" id="ARBA00023002"/>
    </source>
</evidence>
<keyword evidence="5" id="KW-0560">Oxidoreductase</keyword>
<evidence type="ECO:0000256" key="2">
    <source>
        <dbReference type="ARBA" id="ARBA00005466"/>
    </source>
</evidence>
<dbReference type="InterPro" id="IPR006093">
    <property type="entry name" value="Oxy_OxRdtase_FAD_BS"/>
</dbReference>